<organism evidence="1 2">
    <name type="scientific">Ciona savignyi</name>
    <name type="common">Pacific transparent sea squirt</name>
    <dbReference type="NCBI Taxonomy" id="51511"/>
    <lineage>
        <taxon>Eukaryota</taxon>
        <taxon>Metazoa</taxon>
        <taxon>Chordata</taxon>
        <taxon>Tunicata</taxon>
        <taxon>Ascidiacea</taxon>
        <taxon>Phlebobranchia</taxon>
        <taxon>Cionidae</taxon>
        <taxon>Ciona</taxon>
    </lineage>
</organism>
<name>H2ZP28_CIOSA</name>
<dbReference type="HOGENOM" id="CLU_1539469_0_0_1"/>
<evidence type="ECO:0000313" key="2">
    <source>
        <dbReference type="Proteomes" id="UP000007875"/>
    </source>
</evidence>
<reference evidence="2" key="1">
    <citation type="submission" date="2003-08" db="EMBL/GenBank/DDBJ databases">
        <authorList>
            <person name="Birren B."/>
            <person name="Nusbaum C."/>
            <person name="Abebe A."/>
            <person name="Abouelleil A."/>
            <person name="Adekoya E."/>
            <person name="Ait-zahra M."/>
            <person name="Allen N."/>
            <person name="Allen T."/>
            <person name="An P."/>
            <person name="Anderson M."/>
            <person name="Anderson S."/>
            <person name="Arachchi H."/>
            <person name="Armbruster J."/>
            <person name="Bachantsang P."/>
            <person name="Baldwin J."/>
            <person name="Barry A."/>
            <person name="Bayul T."/>
            <person name="Blitshsteyn B."/>
            <person name="Bloom T."/>
            <person name="Blye J."/>
            <person name="Boguslavskiy L."/>
            <person name="Borowsky M."/>
            <person name="Boukhgalter B."/>
            <person name="Brunache A."/>
            <person name="Butler J."/>
            <person name="Calixte N."/>
            <person name="Calvo S."/>
            <person name="Camarata J."/>
            <person name="Campo K."/>
            <person name="Chang J."/>
            <person name="Cheshatsang Y."/>
            <person name="Citroen M."/>
            <person name="Collymore A."/>
            <person name="Considine T."/>
            <person name="Cook A."/>
            <person name="Cooke P."/>
            <person name="Corum B."/>
            <person name="Cuomo C."/>
            <person name="David R."/>
            <person name="Dawoe T."/>
            <person name="Degray S."/>
            <person name="Dodge S."/>
            <person name="Dooley K."/>
            <person name="Dorje P."/>
            <person name="Dorjee K."/>
            <person name="Dorris L."/>
            <person name="Duffey N."/>
            <person name="Dupes A."/>
            <person name="Elkins T."/>
            <person name="Engels R."/>
            <person name="Erickson J."/>
            <person name="Farina A."/>
            <person name="Faro S."/>
            <person name="Ferreira P."/>
            <person name="Fischer H."/>
            <person name="Fitzgerald M."/>
            <person name="Foley K."/>
            <person name="Gage D."/>
            <person name="Galagan J."/>
            <person name="Gearin G."/>
            <person name="Gnerre S."/>
            <person name="Gnirke A."/>
            <person name="Goyette A."/>
            <person name="Graham J."/>
            <person name="Grandbois E."/>
            <person name="Gyaltsen K."/>
            <person name="Hafez N."/>
            <person name="Hagopian D."/>
            <person name="Hagos B."/>
            <person name="Hall J."/>
            <person name="Hatcher B."/>
            <person name="Heller A."/>
            <person name="Higgins H."/>
            <person name="Honan T."/>
            <person name="Horn A."/>
            <person name="Houde N."/>
            <person name="Hughes L."/>
            <person name="Hulme W."/>
            <person name="Husby E."/>
            <person name="Iliev I."/>
            <person name="Jaffe D."/>
            <person name="Jones C."/>
            <person name="Kamal M."/>
            <person name="Kamat A."/>
            <person name="Kamvysselis M."/>
            <person name="Karlsson E."/>
            <person name="Kells C."/>
            <person name="Kieu A."/>
            <person name="Kisner P."/>
            <person name="Kodira C."/>
            <person name="Kulbokas E."/>
            <person name="Labutti K."/>
            <person name="Lama D."/>
            <person name="Landers T."/>
            <person name="Leger J."/>
            <person name="Levine S."/>
            <person name="Lewis D."/>
            <person name="Lewis T."/>
            <person name="Lindblad-toh K."/>
            <person name="Liu X."/>
            <person name="Lokyitsang T."/>
            <person name="Lokyitsang Y."/>
            <person name="Lucien O."/>
            <person name="Lui A."/>
            <person name="Ma L.J."/>
            <person name="Mabbitt R."/>
            <person name="Macdonald J."/>
            <person name="Maclean C."/>
            <person name="Major J."/>
            <person name="Manning J."/>
            <person name="Marabella R."/>
            <person name="Maru K."/>
            <person name="Matthews C."/>
            <person name="Mauceli E."/>
            <person name="Mccarthy M."/>
            <person name="Mcdonough S."/>
            <person name="Mcghee T."/>
            <person name="Meldrim J."/>
            <person name="Meneus L."/>
            <person name="Mesirov J."/>
            <person name="Mihalev A."/>
            <person name="Mihova T."/>
            <person name="Mikkelsen T."/>
            <person name="Mlenga V."/>
            <person name="Moru K."/>
            <person name="Mozes J."/>
            <person name="Mulrain L."/>
            <person name="Munson G."/>
            <person name="Naylor J."/>
            <person name="Newes C."/>
            <person name="Nguyen C."/>
            <person name="Nguyen N."/>
            <person name="Nguyen T."/>
            <person name="Nicol R."/>
            <person name="Nielsen C."/>
            <person name="Nizzari M."/>
            <person name="Norbu C."/>
            <person name="Norbu N."/>
            <person name="O'donnell P."/>
            <person name="Okoawo O."/>
            <person name="O'leary S."/>
            <person name="Omotosho B."/>
            <person name="O'neill K."/>
            <person name="Osman S."/>
            <person name="Parker S."/>
            <person name="Perrin D."/>
            <person name="Phunkhang P."/>
            <person name="Piqani B."/>
            <person name="Purcell S."/>
            <person name="Rachupka T."/>
            <person name="Ramasamy U."/>
            <person name="Rameau R."/>
            <person name="Ray V."/>
            <person name="Raymond C."/>
            <person name="Retta R."/>
            <person name="Richardson S."/>
            <person name="Rise C."/>
            <person name="Rodriguez J."/>
            <person name="Rogers J."/>
            <person name="Rogov P."/>
            <person name="Rutman M."/>
            <person name="Schupbach R."/>
            <person name="Seaman C."/>
            <person name="Settipalli S."/>
            <person name="Sharpe T."/>
            <person name="Sheridan J."/>
            <person name="Sherpa N."/>
            <person name="Shi J."/>
            <person name="Smirnov S."/>
            <person name="Smith C."/>
            <person name="Sougnez C."/>
            <person name="Spencer B."/>
            <person name="Stalker J."/>
            <person name="Stange-thomann N."/>
            <person name="Stavropoulos S."/>
            <person name="Stetson K."/>
            <person name="Stone C."/>
            <person name="Stone S."/>
            <person name="Stubbs M."/>
            <person name="Talamas J."/>
            <person name="Tchuinga P."/>
            <person name="Tenzing P."/>
            <person name="Tesfaye S."/>
            <person name="Theodore J."/>
            <person name="Thoulutsang Y."/>
            <person name="Topham K."/>
            <person name="Towey S."/>
            <person name="Tsamla T."/>
            <person name="Tsomo N."/>
            <person name="Vallee D."/>
            <person name="Vassiliev H."/>
            <person name="Venkataraman V."/>
            <person name="Vinson J."/>
            <person name="Vo A."/>
            <person name="Wade C."/>
            <person name="Wang S."/>
            <person name="Wangchuk T."/>
            <person name="Wangdi T."/>
            <person name="Whittaker C."/>
            <person name="Wilkinson J."/>
            <person name="Wu Y."/>
            <person name="Wyman D."/>
            <person name="Yadav S."/>
            <person name="Yang S."/>
            <person name="Yang X."/>
            <person name="Yeager S."/>
            <person name="Yee E."/>
            <person name="Young G."/>
            <person name="Zainoun J."/>
            <person name="Zembeck L."/>
            <person name="Zimmer A."/>
            <person name="Zody M."/>
            <person name="Lander E."/>
        </authorList>
    </citation>
    <scope>NUCLEOTIDE SEQUENCE [LARGE SCALE GENOMIC DNA]</scope>
</reference>
<dbReference type="Proteomes" id="UP000007875">
    <property type="component" value="Unassembled WGS sequence"/>
</dbReference>
<dbReference type="AlphaFoldDB" id="H2ZP28"/>
<dbReference type="eggNOG" id="ENOG502SUI2">
    <property type="taxonomic scope" value="Eukaryota"/>
</dbReference>
<proteinExistence type="predicted"/>
<accession>H2ZP28</accession>
<reference evidence="1" key="3">
    <citation type="submission" date="2025-09" db="UniProtKB">
        <authorList>
            <consortium name="Ensembl"/>
        </authorList>
    </citation>
    <scope>IDENTIFICATION</scope>
</reference>
<protein>
    <submittedName>
        <fullName evidence="1">Uncharacterized protein</fullName>
    </submittedName>
</protein>
<evidence type="ECO:0000313" key="1">
    <source>
        <dbReference type="Ensembl" id="ENSCSAVP00000019344.1"/>
    </source>
</evidence>
<reference evidence="1" key="2">
    <citation type="submission" date="2025-08" db="UniProtKB">
        <authorList>
            <consortium name="Ensembl"/>
        </authorList>
    </citation>
    <scope>IDENTIFICATION</scope>
</reference>
<dbReference type="Ensembl" id="ENSCSAVT00000019552.1">
    <property type="protein sequence ID" value="ENSCSAVP00000019344.1"/>
    <property type="gene ID" value="ENSCSAVG00000011355.1"/>
</dbReference>
<sequence length="174" mass="19248">MSLSVPAHLHNIHDLSPTVGELTDHNDVILELPFALEVDDDLDMRHLDLAVSEYNIDSLTHTSYFNTPASDAPYFNTPVAGAHNNPAFYNTIPLQYSHEPRCDNRSRSHDFIGLDDDVYNGILTSTPGANDAVSVTNSAMVSEQDIDTLYYKVTTHCSNAKVSLRHSSRSETTV</sequence>
<keyword evidence="2" id="KW-1185">Reference proteome</keyword>
<dbReference type="InParanoid" id="H2ZP28"/>